<dbReference type="EnsemblPlants" id="OB03G15140.1">
    <property type="protein sequence ID" value="OB03G15140.1"/>
    <property type="gene ID" value="OB03G15140"/>
</dbReference>
<keyword evidence="2" id="KW-1185">Reference proteome</keyword>
<accession>J3LKD8</accession>
<dbReference type="Gramene" id="OB03G15140.1">
    <property type="protein sequence ID" value="OB03G15140.1"/>
    <property type="gene ID" value="OB03G15140"/>
</dbReference>
<protein>
    <submittedName>
        <fullName evidence="1">Uncharacterized protein</fullName>
    </submittedName>
</protein>
<dbReference type="AlphaFoldDB" id="J3LKD8"/>
<evidence type="ECO:0000313" key="1">
    <source>
        <dbReference type="EnsemblPlants" id="OB03G15140.1"/>
    </source>
</evidence>
<organism evidence="1">
    <name type="scientific">Oryza brachyantha</name>
    <name type="common">malo sina</name>
    <dbReference type="NCBI Taxonomy" id="4533"/>
    <lineage>
        <taxon>Eukaryota</taxon>
        <taxon>Viridiplantae</taxon>
        <taxon>Streptophyta</taxon>
        <taxon>Embryophyta</taxon>
        <taxon>Tracheophyta</taxon>
        <taxon>Spermatophyta</taxon>
        <taxon>Magnoliopsida</taxon>
        <taxon>Liliopsida</taxon>
        <taxon>Poales</taxon>
        <taxon>Poaceae</taxon>
        <taxon>BOP clade</taxon>
        <taxon>Oryzoideae</taxon>
        <taxon>Oryzeae</taxon>
        <taxon>Oryzinae</taxon>
        <taxon>Oryza</taxon>
    </lineage>
</organism>
<proteinExistence type="predicted"/>
<reference evidence="1" key="1">
    <citation type="journal article" date="2013" name="Nat. Commun.">
        <title>Whole-genome sequencing of Oryza brachyantha reveals mechanisms underlying Oryza genome evolution.</title>
        <authorList>
            <person name="Chen J."/>
            <person name="Huang Q."/>
            <person name="Gao D."/>
            <person name="Wang J."/>
            <person name="Lang Y."/>
            <person name="Liu T."/>
            <person name="Li B."/>
            <person name="Bai Z."/>
            <person name="Luis Goicoechea J."/>
            <person name="Liang C."/>
            <person name="Chen C."/>
            <person name="Zhang W."/>
            <person name="Sun S."/>
            <person name="Liao Y."/>
            <person name="Zhang X."/>
            <person name="Yang L."/>
            <person name="Song C."/>
            <person name="Wang M."/>
            <person name="Shi J."/>
            <person name="Liu G."/>
            <person name="Liu J."/>
            <person name="Zhou H."/>
            <person name="Zhou W."/>
            <person name="Yu Q."/>
            <person name="An N."/>
            <person name="Chen Y."/>
            <person name="Cai Q."/>
            <person name="Wang B."/>
            <person name="Liu B."/>
            <person name="Min J."/>
            <person name="Huang Y."/>
            <person name="Wu H."/>
            <person name="Li Z."/>
            <person name="Zhang Y."/>
            <person name="Yin Y."/>
            <person name="Song W."/>
            <person name="Jiang J."/>
            <person name="Jackson S.A."/>
            <person name="Wing R.A."/>
            <person name="Wang J."/>
            <person name="Chen M."/>
        </authorList>
    </citation>
    <scope>NUCLEOTIDE SEQUENCE [LARGE SCALE GENOMIC DNA]</scope>
    <source>
        <strain evidence="1">cv. IRGC 101232</strain>
    </source>
</reference>
<reference evidence="1" key="2">
    <citation type="submission" date="2013-04" db="UniProtKB">
        <authorList>
            <consortium name="EnsemblPlants"/>
        </authorList>
    </citation>
    <scope>IDENTIFICATION</scope>
</reference>
<evidence type="ECO:0000313" key="2">
    <source>
        <dbReference type="Proteomes" id="UP000006038"/>
    </source>
</evidence>
<sequence>LGLFGSISWCLGLFVSRPTHSYLTLDRRSSSLLCCRCNPPFPATSSLTLKVLSFRSFQMDRAVKTTMMSK</sequence>
<dbReference type="Proteomes" id="UP000006038">
    <property type="component" value="Chromosome 3"/>
</dbReference>
<name>J3LKD8_ORYBR</name>
<dbReference type="HOGENOM" id="CLU_2765361_0_0_1"/>